<evidence type="ECO:0000313" key="2">
    <source>
        <dbReference type="EMBL" id="EEQ89399.2"/>
    </source>
</evidence>
<name>A0ABP2F113_AJEDR</name>
<keyword evidence="3" id="KW-1185">Reference proteome</keyword>
<sequence length="299" mass="33635">MRRSLRSKERVCLADRMKNGRRLLYLRRRASERSSSPSRRTVNIEYLDSPYTPDVRIHIVEIANSSTTTIPDIKRNESVFAKLKRHICPLFRRKDTDTRDQPGDETKPVHQPSRSHNDPQPPAMNEKPNRRSGFAFLRKFFRSQTEASLKQLTSSTSLNSTEQQLLYQNSYAMTPRPNIETAGFGPFVAQHIAPSTISTAGLALTASTANLDLNDWASLAAFPKSRLSGAKQTVACQMSPSAIHTRAWDSENAGGIEKGEIYDPRCNVIKWLEELQEPSCLRRVAAVQDLRGLQASHST</sequence>
<dbReference type="EMBL" id="EQ999976">
    <property type="protein sequence ID" value="EEQ89399.2"/>
    <property type="molecule type" value="Genomic_DNA"/>
</dbReference>
<evidence type="ECO:0000256" key="1">
    <source>
        <dbReference type="SAM" id="MobiDB-lite"/>
    </source>
</evidence>
<dbReference type="GeneID" id="69026658"/>
<dbReference type="Proteomes" id="UP000002039">
    <property type="component" value="Unassembled WGS sequence"/>
</dbReference>
<proteinExistence type="predicted"/>
<feature type="compositionally biased region" description="Basic and acidic residues" evidence="1">
    <location>
        <begin position="92"/>
        <end position="108"/>
    </location>
</feature>
<accession>A0ABP2F113</accession>
<organism evidence="2 3">
    <name type="scientific">Ajellomyces dermatitidis (strain ER-3 / ATCC MYA-2586)</name>
    <name type="common">Blastomyces dermatitidis</name>
    <dbReference type="NCBI Taxonomy" id="559297"/>
    <lineage>
        <taxon>Eukaryota</taxon>
        <taxon>Fungi</taxon>
        <taxon>Dikarya</taxon>
        <taxon>Ascomycota</taxon>
        <taxon>Pezizomycotina</taxon>
        <taxon>Eurotiomycetes</taxon>
        <taxon>Eurotiomycetidae</taxon>
        <taxon>Onygenales</taxon>
        <taxon>Ajellomycetaceae</taxon>
        <taxon>Blastomyces</taxon>
    </lineage>
</organism>
<evidence type="ECO:0000313" key="3">
    <source>
        <dbReference type="Proteomes" id="UP000002039"/>
    </source>
</evidence>
<reference evidence="3" key="1">
    <citation type="journal article" date="2015" name="PLoS Genet.">
        <title>The dynamic genome and transcriptome of the human fungal pathogen Blastomyces and close relative Emmonsia.</title>
        <authorList>
            <person name="Munoz J.F."/>
            <person name="Gauthier G.M."/>
            <person name="Desjardins C.A."/>
            <person name="Gallo J.E."/>
            <person name="Holder J."/>
            <person name="Sullivan T.D."/>
            <person name="Marty A.J."/>
            <person name="Carmen J.C."/>
            <person name="Chen Z."/>
            <person name="Ding L."/>
            <person name="Gujja S."/>
            <person name="Magrini V."/>
            <person name="Misas E."/>
            <person name="Mitreva M."/>
            <person name="Priest M."/>
            <person name="Saif S."/>
            <person name="Whiston E.A."/>
            <person name="Young S."/>
            <person name="Zeng Q."/>
            <person name="Goldman W.E."/>
            <person name="Mardis E.R."/>
            <person name="Taylor J.W."/>
            <person name="McEwen J.G."/>
            <person name="Clay O.K."/>
            <person name="Klein B.S."/>
            <person name="Cuomo C.A."/>
        </authorList>
    </citation>
    <scope>NUCLEOTIDE SEQUENCE [LARGE SCALE GENOMIC DNA]</scope>
    <source>
        <strain evidence="3">ER-3 / ATCC MYA-2586</strain>
    </source>
</reference>
<feature type="region of interest" description="Disordered" evidence="1">
    <location>
        <begin position="92"/>
        <end position="129"/>
    </location>
</feature>
<dbReference type="RefSeq" id="XP_045276334.1">
    <property type="nucleotide sequence ID" value="XM_045420179.1"/>
</dbReference>
<protein>
    <submittedName>
        <fullName evidence="2">Uncharacterized protein</fullName>
    </submittedName>
</protein>
<gene>
    <name evidence="2" type="ORF">BDCG_04519</name>
</gene>